<protein>
    <submittedName>
        <fullName evidence="1">Uncharacterized protein</fullName>
    </submittedName>
</protein>
<proteinExistence type="predicted"/>
<name>A0A392PJZ6_9FABA</name>
<sequence length="60" mass="6405">MFLVTLVVVGLGPMTDHPSIWLSIGSDVGGSSGYMGRSVLTVGSFTSSFRDFYFVLGLSR</sequence>
<keyword evidence="2" id="KW-1185">Reference proteome</keyword>
<feature type="non-terminal residue" evidence="1">
    <location>
        <position position="60"/>
    </location>
</feature>
<dbReference type="Proteomes" id="UP000265520">
    <property type="component" value="Unassembled WGS sequence"/>
</dbReference>
<accession>A0A392PJZ6</accession>
<dbReference type="AlphaFoldDB" id="A0A392PJZ6"/>
<comment type="caution">
    <text evidence="1">The sequence shown here is derived from an EMBL/GenBank/DDBJ whole genome shotgun (WGS) entry which is preliminary data.</text>
</comment>
<organism evidence="1 2">
    <name type="scientific">Trifolium medium</name>
    <dbReference type="NCBI Taxonomy" id="97028"/>
    <lineage>
        <taxon>Eukaryota</taxon>
        <taxon>Viridiplantae</taxon>
        <taxon>Streptophyta</taxon>
        <taxon>Embryophyta</taxon>
        <taxon>Tracheophyta</taxon>
        <taxon>Spermatophyta</taxon>
        <taxon>Magnoliopsida</taxon>
        <taxon>eudicotyledons</taxon>
        <taxon>Gunneridae</taxon>
        <taxon>Pentapetalae</taxon>
        <taxon>rosids</taxon>
        <taxon>fabids</taxon>
        <taxon>Fabales</taxon>
        <taxon>Fabaceae</taxon>
        <taxon>Papilionoideae</taxon>
        <taxon>50 kb inversion clade</taxon>
        <taxon>NPAAA clade</taxon>
        <taxon>Hologalegina</taxon>
        <taxon>IRL clade</taxon>
        <taxon>Trifolieae</taxon>
        <taxon>Trifolium</taxon>
    </lineage>
</organism>
<evidence type="ECO:0000313" key="2">
    <source>
        <dbReference type="Proteomes" id="UP000265520"/>
    </source>
</evidence>
<evidence type="ECO:0000313" key="1">
    <source>
        <dbReference type="EMBL" id="MCI12401.1"/>
    </source>
</evidence>
<dbReference type="EMBL" id="LXQA010084029">
    <property type="protein sequence ID" value="MCI12401.1"/>
    <property type="molecule type" value="Genomic_DNA"/>
</dbReference>
<reference evidence="1 2" key="1">
    <citation type="journal article" date="2018" name="Front. Plant Sci.">
        <title>Red Clover (Trifolium pratense) and Zigzag Clover (T. medium) - A Picture of Genomic Similarities and Differences.</title>
        <authorList>
            <person name="Dluhosova J."/>
            <person name="Istvanek J."/>
            <person name="Nedelnik J."/>
            <person name="Repkova J."/>
        </authorList>
    </citation>
    <scope>NUCLEOTIDE SEQUENCE [LARGE SCALE GENOMIC DNA]</scope>
    <source>
        <strain evidence="2">cv. 10/8</strain>
        <tissue evidence="1">Leaf</tissue>
    </source>
</reference>